<dbReference type="RefSeq" id="WP_231438635.1">
    <property type="nucleotide sequence ID" value="NZ_JAJOMB010000001.1"/>
</dbReference>
<dbReference type="Proteomes" id="UP001138997">
    <property type="component" value="Unassembled WGS sequence"/>
</dbReference>
<dbReference type="PANTHER" id="PTHR43252">
    <property type="entry name" value="TRANSCRIPTIONAL REGULATOR YQJI"/>
    <property type="match status" value="1"/>
</dbReference>
<dbReference type="SUPFAM" id="SSF46785">
    <property type="entry name" value="Winged helix' DNA-binding domain"/>
    <property type="match status" value="1"/>
</dbReference>
<evidence type="ECO:0000313" key="3">
    <source>
        <dbReference type="EMBL" id="MCD5309715.1"/>
    </source>
</evidence>
<keyword evidence="4" id="KW-1185">Reference proteome</keyword>
<name>A0A9X1SSK6_9ACTN</name>
<accession>A0A9X1SSK6</accession>
<dbReference type="InterPro" id="IPR036388">
    <property type="entry name" value="WH-like_DNA-bd_sf"/>
</dbReference>
<comment type="caution">
    <text evidence="3">The sequence shown here is derived from an EMBL/GenBank/DDBJ whole genome shotgun (WGS) entry which is preliminary data.</text>
</comment>
<dbReference type="Gene3D" id="1.10.10.10">
    <property type="entry name" value="Winged helix-like DNA-binding domain superfamily/Winged helix DNA-binding domain"/>
    <property type="match status" value="1"/>
</dbReference>
<evidence type="ECO:0000259" key="2">
    <source>
        <dbReference type="Pfam" id="PF10400"/>
    </source>
</evidence>
<dbReference type="AlphaFoldDB" id="A0A9X1SSK6"/>
<dbReference type="EMBL" id="JAJOMB010000001">
    <property type="protein sequence ID" value="MCD5309715.1"/>
    <property type="molecule type" value="Genomic_DNA"/>
</dbReference>
<dbReference type="InterPro" id="IPR018309">
    <property type="entry name" value="Tscrpt_reg_PadR_C"/>
</dbReference>
<gene>
    <name evidence="3" type="ORF">LR394_02320</name>
</gene>
<dbReference type="Pfam" id="PF10400">
    <property type="entry name" value="Vir_act_alpha_C"/>
    <property type="match status" value="1"/>
</dbReference>
<proteinExistence type="predicted"/>
<sequence>MSVRQSLLAILAEGEQYGYQLRHEFELRTGRTWPINIGQVYTTLNRLVRDGLVEEAGRKDDGSVNYRLTYAGREEVDQWWRSAVDRATPNRDEVAIKVALAATAPGVDAISVVQRQKAETLRVLQGYTKEKRAMPHPAQGDDLARLLVLDSLIFSAEAEARWLDLVEQRLRAR</sequence>
<evidence type="ECO:0000313" key="4">
    <source>
        <dbReference type="Proteomes" id="UP001138997"/>
    </source>
</evidence>
<organism evidence="3 4">
    <name type="scientific">Kineosporia babensis</name>
    <dbReference type="NCBI Taxonomy" id="499548"/>
    <lineage>
        <taxon>Bacteria</taxon>
        <taxon>Bacillati</taxon>
        <taxon>Actinomycetota</taxon>
        <taxon>Actinomycetes</taxon>
        <taxon>Kineosporiales</taxon>
        <taxon>Kineosporiaceae</taxon>
        <taxon>Kineosporia</taxon>
    </lineage>
</organism>
<dbReference type="InterPro" id="IPR036390">
    <property type="entry name" value="WH_DNA-bd_sf"/>
</dbReference>
<dbReference type="Pfam" id="PF03551">
    <property type="entry name" value="PadR"/>
    <property type="match status" value="1"/>
</dbReference>
<dbReference type="InterPro" id="IPR005149">
    <property type="entry name" value="Tscrpt_reg_PadR_N"/>
</dbReference>
<feature type="domain" description="Transcription regulator PadR C-terminal" evidence="2">
    <location>
        <begin position="91"/>
        <end position="170"/>
    </location>
</feature>
<dbReference type="PANTHER" id="PTHR43252:SF6">
    <property type="entry name" value="NEGATIVE TRANSCRIPTION REGULATOR PADR"/>
    <property type="match status" value="1"/>
</dbReference>
<feature type="domain" description="Transcription regulator PadR N-terminal" evidence="1">
    <location>
        <begin position="7"/>
        <end position="77"/>
    </location>
</feature>
<protein>
    <submittedName>
        <fullName evidence="3">PadR family transcriptional regulator</fullName>
    </submittedName>
</protein>
<evidence type="ECO:0000259" key="1">
    <source>
        <dbReference type="Pfam" id="PF03551"/>
    </source>
</evidence>
<reference evidence="3" key="1">
    <citation type="submission" date="2021-11" db="EMBL/GenBank/DDBJ databases">
        <title>Streptomyces corallinus and Kineosporia corallina sp. nov., two new coral-derived marine actinobacteria.</title>
        <authorList>
            <person name="Buangrab K."/>
            <person name="Sutthacheep M."/>
            <person name="Yeemin T."/>
            <person name="Harunari E."/>
            <person name="Igarashi Y."/>
            <person name="Sripreechasak P."/>
            <person name="Kanchanasin P."/>
            <person name="Tanasupawat S."/>
            <person name="Phongsopitanun W."/>
        </authorList>
    </citation>
    <scope>NUCLEOTIDE SEQUENCE</scope>
    <source>
        <strain evidence="3">JCM 31032</strain>
    </source>
</reference>